<sequence>MLAAVLFVVGTLSASAQNEPIQGPEGAKCLVETRNLVFVAPSPKR</sequence>
<dbReference type="AlphaFoldDB" id="A0A1I4SM50"/>
<gene>
    <name evidence="1" type="ORF">SAMN05192568_104334</name>
</gene>
<dbReference type="EMBL" id="FOTK01000043">
    <property type="protein sequence ID" value="SFM65487.1"/>
    <property type="molecule type" value="Genomic_DNA"/>
</dbReference>
<evidence type="ECO:0000313" key="1">
    <source>
        <dbReference type="EMBL" id="SFM65487.1"/>
    </source>
</evidence>
<keyword evidence="2" id="KW-1185">Reference proteome</keyword>
<dbReference type="Proteomes" id="UP000199048">
    <property type="component" value="Unassembled WGS sequence"/>
</dbReference>
<protein>
    <submittedName>
        <fullName evidence="1">Uncharacterized protein</fullName>
    </submittedName>
</protein>
<name>A0A1I4SM50_9HYPH</name>
<proteinExistence type="predicted"/>
<accession>A0A1I4SM50</accession>
<evidence type="ECO:0000313" key="2">
    <source>
        <dbReference type="Proteomes" id="UP000199048"/>
    </source>
</evidence>
<reference evidence="2" key="1">
    <citation type="submission" date="2016-10" db="EMBL/GenBank/DDBJ databases">
        <authorList>
            <person name="Varghese N."/>
            <person name="Submissions S."/>
        </authorList>
    </citation>
    <scope>NUCLEOTIDE SEQUENCE [LARGE SCALE GENOMIC DNA]</scope>
    <source>
        <strain evidence="2">BL36</strain>
    </source>
</reference>
<organism evidence="1 2">
    <name type="scientific">Methylobacterium pseudosasicola</name>
    <dbReference type="NCBI Taxonomy" id="582667"/>
    <lineage>
        <taxon>Bacteria</taxon>
        <taxon>Pseudomonadati</taxon>
        <taxon>Pseudomonadota</taxon>
        <taxon>Alphaproteobacteria</taxon>
        <taxon>Hyphomicrobiales</taxon>
        <taxon>Methylobacteriaceae</taxon>
        <taxon>Methylobacterium</taxon>
    </lineage>
</organism>